<dbReference type="GO" id="GO:0005509">
    <property type="term" value="F:calcium ion binding"/>
    <property type="evidence" value="ECO:0007669"/>
    <property type="project" value="InterPro"/>
</dbReference>
<dbReference type="GO" id="GO:0050482">
    <property type="term" value="P:arachidonate secretion"/>
    <property type="evidence" value="ECO:0007669"/>
    <property type="project" value="InterPro"/>
</dbReference>
<proteinExistence type="inferred from homology"/>
<comment type="cofactor">
    <cofactor evidence="5">
        <name>Ca(2+)</name>
        <dbReference type="ChEBI" id="CHEBI:29108"/>
    </cofactor>
    <text evidence="5">Binds 1 Ca(2+) ion per subunit.</text>
</comment>
<protein>
    <recommendedName>
        <fullName evidence="8">Phospholipase A2</fullName>
        <ecNumber evidence="8">3.1.1.4</ecNumber>
    </recommendedName>
</protein>
<sequence length="161" mass="17823">MNFVSIVSLFAIITLIETSVVNLGCMNECVNGFFPWKLTDYGCWCGLGGAGSPINELDECCEVHDKCYDEAGGIEDCLSLKHYAFGYDWTCDNKEAQCGASNAPCQAALCRCDKAVVDCWKMYIGEMDDGKNHQCSTRRLMKSLKETRQEKGLICGALQSR</sequence>
<organism evidence="10 11">
    <name type="scientific">Mesorhabditis belari</name>
    <dbReference type="NCBI Taxonomy" id="2138241"/>
    <lineage>
        <taxon>Eukaryota</taxon>
        <taxon>Metazoa</taxon>
        <taxon>Ecdysozoa</taxon>
        <taxon>Nematoda</taxon>
        <taxon>Chromadorea</taxon>
        <taxon>Rhabditida</taxon>
        <taxon>Rhabditina</taxon>
        <taxon>Rhabditomorpha</taxon>
        <taxon>Rhabditoidea</taxon>
        <taxon>Rhabditidae</taxon>
        <taxon>Mesorhabditinae</taxon>
        <taxon>Mesorhabditis</taxon>
    </lineage>
</organism>
<dbReference type="PRINTS" id="PR00389">
    <property type="entry name" value="PHPHLIPASEA2"/>
</dbReference>
<dbReference type="PANTHER" id="PTHR11716">
    <property type="entry name" value="PHOSPHOLIPASE A2 FAMILY MEMBER"/>
    <property type="match status" value="1"/>
</dbReference>
<keyword evidence="2 8" id="KW-0964">Secreted</keyword>
<dbReference type="PROSITE" id="PS00119">
    <property type="entry name" value="PA2_ASP"/>
    <property type="match status" value="1"/>
</dbReference>
<accession>A0AAF3EIF2</accession>
<keyword evidence="8" id="KW-0732">Signal</keyword>
<dbReference type="InterPro" id="IPR016090">
    <property type="entry name" value="PLA2-like_dom"/>
</dbReference>
<comment type="catalytic activity">
    <reaction evidence="8">
        <text>a 1,2-diacyl-sn-glycero-3-phosphocholine + H2O = a 1-acyl-sn-glycero-3-phosphocholine + a fatty acid + H(+)</text>
        <dbReference type="Rhea" id="RHEA:15801"/>
        <dbReference type="ChEBI" id="CHEBI:15377"/>
        <dbReference type="ChEBI" id="CHEBI:15378"/>
        <dbReference type="ChEBI" id="CHEBI:28868"/>
        <dbReference type="ChEBI" id="CHEBI:57643"/>
        <dbReference type="ChEBI" id="CHEBI:58168"/>
        <dbReference type="EC" id="3.1.1.4"/>
    </reaction>
</comment>
<feature type="disulfide bond" evidence="6">
    <location>
        <begin position="67"/>
        <end position="112"/>
    </location>
</feature>
<dbReference type="Pfam" id="PF00068">
    <property type="entry name" value="Phospholip_A2_1"/>
    <property type="match status" value="1"/>
</dbReference>
<dbReference type="InterPro" id="IPR033113">
    <property type="entry name" value="PLA2_histidine"/>
</dbReference>
<reference evidence="11" key="1">
    <citation type="submission" date="2024-02" db="UniProtKB">
        <authorList>
            <consortium name="WormBaseParasite"/>
        </authorList>
    </citation>
    <scope>IDENTIFICATION</scope>
</reference>
<feature type="binding site" evidence="5">
    <location>
        <position position="46"/>
    </location>
    <ligand>
        <name>Ca(2+)</name>
        <dbReference type="ChEBI" id="CHEBI:29108"/>
    </ligand>
</feature>
<comment type="subcellular location">
    <subcellularLocation>
        <location evidence="1 8">Secreted</location>
    </subcellularLocation>
</comment>
<evidence type="ECO:0000259" key="9">
    <source>
        <dbReference type="SMART" id="SM00085"/>
    </source>
</evidence>
<feature type="disulfide bond" evidence="6">
    <location>
        <begin position="45"/>
        <end position="61"/>
    </location>
</feature>
<feature type="active site" evidence="4">
    <location>
        <position position="113"/>
    </location>
</feature>
<dbReference type="InterPro" id="IPR036444">
    <property type="entry name" value="PLipase_A2_dom_sf"/>
</dbReference>
<feature type="disulfide bond" evidence="6">
    <location>
        <begin position="98"/>
        <end position="110"/>
    </location>
</feature>
<feature type="binding site" evidence="5">
    <location>
        <position position="65"/>
    </location>
    <ligand>
        <name>Ca(2+)</name>
        <dbReference type="ChEBI" id="CHEBI:29108"/>
    </ligand>
</feature>
<evidence type="ECO:0000256" key="2">
    <source>
        <dbReference type="ARBA" id="ARBA00022525"/>
    </source>
</evidence>
<dbReference type="CDD" id="cd00125">
    <property type="entry name" value="PLA2c"/>
    <property type="match status" value="1"/>
</dbReference>
<feature type="binding site" evidence="5">
    <location>
        <position position="48"/>
    </location>
    <ligand>
        <name>Ca(2+)</name>
        <dbReference type="ChEBI" id="CHEBI:29108"/>
    </ligand>
</feature>
<dbReference type="GO" id="GO:0004623">
    <property type="term" value="F:phospholipase A2 activity"/>
    <property type="evidence" value="ECO:0007669"/>
    <property type="project" value="UniProtKB-EC"/>
</dbReference>
<evidence type="ECO:0000313" key="10">
    <source>
        <dbReference type="Proteomes" id="UP000887575"/>
    </source>
</evidence>
<evidence type="ECO:0000256" key="8">
    <source>
        <dbReference type="RuleBase" id="RU361236"/>
    </source>
</evidence>
<evidence type="ECO:0000256" key="6">
    <source>
        <dbReference type="PIRSR" id="PIRSR601211-3"/>
    </source>
</evidence>
<dbReference type="GO" id="GO:0006644">
    <property type="term" value="P:phospholipid metabolic process"/>
    <property type="evidence" value="ECO:0007669"/>
    <property type="project" value="InterPro"/>
</dbReference>
<evidence type="ECO:0000256" key="3">
    <source>
        <dbReference type="ARBA" id="ARBA00023157"/>
    </source>
</evidence>
<dbReference type="GO" id="GO:0016042">
    <property type="term" value="P:lipid catabolic process"/>
    <property type="evidence" value="ECO:0007669"/>
    <property type="project" value="InterPro"/>
</dbReference>
<dbReference type="Gene3D" id="1.20.90.10">
    <property type="entry name" value="Phospholipase A2 domain"/>
    <property type="match status" value="1"/>
</dbReference>
<dbReference type="AlphaFoldDB" id="A0AAF3EIF2"/>
<feature type="signal peptide" evidence="8">
    <location>
        <begin position="1"/>
        <end position="18"/>
    </location>
</feature>
<dbReference type="GO" id="GO:0005576">
    <property type="term" value="C:extracellular region"/>
    <property type="evidence" value="ECO:0007669"/>
    <property type="project" value="UniProtKB-SubCell"/>
</dbReference>
<keyword evidence="3 6" id="KW-1015">Disulfide bond</keyword>
<dbReference type="PANTHER" id="PTHR11716:SF107">
    <property type="entry name" value="PHOSPHOLIPASE A2"/>
    <property type="match status" value="1"/>
</dbReference>
<keyword evidence="5" id="KW-0479">Metal-binding</keyword>
<dbReference type="InterPro" id="IPR033112">
    <property type="entry name" value="PLA2_Asp_AS"/>
</dbReference>
<keyword evidence="5 8" id="KW-0106">Calcium</keyword>
<keyword evidence="10" id="KW-1185">Reference proteome</keyword>
<evidence type="ECO:0000256" key="7">
    <source>
        <dbReference type="RuleBase" id="RU003654"/>
    </source>
</evidence>
<feature type="active site" evidence="4">
    <location>
        <position position="64"/>
    </location>
</feature>
<dbReference type="EC" id="3.1.1.4" evidence="8"/>
<dbReference type="Proteomes" id="UP000887575">
    <property type="component" value="Unassembled WGS sequence"/>
</dbReference>
<evidence type="ECO:0000313" key="11">
    <source>
        <dbReference type="WBParaSite" id="MBELARI_LOCUS13753"/>
    </source>
</evidence>
<feature type="domain" description="Phospholipase A2-like central" evidence="9">
    <location>
        <begin position="19"/>
        <end position="140"/>
    </location>
</feature>
<comment type="similarity">
    <text evidence="7">Belongs to the phospholipase A2 family.</text>
</comment>
<feature type="disulfide bond" evidence="6">
    <location>
        <begin position="77"/>
        <end position="105"/>
    </location>
</feature>
<name>A0AAF3EIF2_9BILA</name>
<keyword evidence="8" id="KW-0443">Lipid metabolism</keyword>
<evidence type="ECO:0000256" key="4">
    <source>
        <dbReference type="PIRSR" id="PIRSR601211-1"/>
    </source>
</evidence>
<evidence type="ECO:0000256" key="5">
    <source>
        <dbReference type="PIRSR" id="PIRSR601211-2"/>
    </source>
</evidence>
<keyword evidence="8" id="KW-0378">Hydrolase</keyword>
<dbReference type="WBParaSite" id="MBELARI_LOCUS13753">
    <property type="protein sequence ID" value="MBELARI_LOCUS13753"/>
    <property type="gene ID" value="MBELARI_LOCUS13753"/>
</dbReference>
<dbReference type="PROSITE" id="PS00118">
    <property type="entry name" value="PA2_HIS"/>
    <property type="match status" value="1"/>
</dbReference>
<dbReference type="SMART" id="SM00085">
    <property type="entry name" value="PA2c"/>
    <property type="match status" value="1"/>
</dbReference>
<feature type="chain" id="PRO_5041773495" description="Phospholipase A2" evidence="8">
    <location>
        <begin position="19"/>
        <end position="161"/>
    </location>
</feature>
<dbReference type="SUPFAM" id="SSF48619">
    <property type="entry name" value="Phospholipase A2, PLA2"/>
    <property type="match status" value="1"/>
</dbReference>
<feature type="disulfide bond" evidence="6">
    <location>
        <begin position="60"/>
        <end position="119"/>
    </location>
</feature>
<evidence type="ECO:0000256" key="1">
    <source>
        <dbReference type="ARBA" id="ARBA00004613"/>
    </source>
</evidence>
<dbReference type="InterPro" id="IPR001211">
    <property type="entry name" value="PLA2"/>
</dbReference>